<feature type="compositionally biased region" description="Basic residues" evidence="11">
    <location>
        <begin position="1099"/>
        <end position="1119"/>
    </location>
</feature>
<dbReference type="PROSITE" id="PS51294">
    <property type="entry name" value="HTH_MYB"/>
    <property type="match status" value="2"/>
</dbReference>
<dbReference type="PROSITE" id="PS50090">
    <property type="entry name" value="MYB_LIKE"/>
    <property type="match status" value="2"/>
</dbReference>
<feature type="domain" description="HTH myb-type" evidence="14">
    <location>
        <begin position="1028"/>
        <end position="1082"/>
    </location>
</feature>
<evidence type="ECO:0000256" key="2">
    <source>
        <dbReference type="ARBA" id="ARBA00022737"/>
    </source>
</evidence>
<dbReference type="PANTHER" id="PTHR22881:SF42">
    <property type="entry name" value="DNA-BINDING BROMODOMAIN-CONTAINING PROTEIN"/>
    <property type="match status" value="1"/>
</dbReference>
<feature type="compositionally biased region" description="Polar residues" evidence="11">
    <location>
        <begin position="1127"/>
        <end position="1137"/>
    </location>
</feature>
<dbReference type="InterPro" id="IPR018359">
    <property type="entry name" value="Bromodomain_CS"/>
</dbReference>
<evidence type="ECO:0000256" key="4">
    <source>
        <dbReference type="ARBA" id="ARBA00023117"/>
    </source>
</evidence>
<keyword evidence="8" id="KW-0539">Nucleus</keyword>
<proteinExistence type="predicted"/>
<dbReference type="FunFam" id="1.10.10.60:FF:000119">
    <property type="entry name" value="Transcription factor GAMYB"/>
    <property type="match status" value="1"/>
</dbReference>
<dbReference type="InterPro" id="IPR036427">
    <property type="entry name" value="Bromodomain-like_sf"/>
</dbReference>
<feature type="region of interest" description="Disordered" evidence="11">
    <location>
        <begin position="1284"/>
        <end position="1325"/>
    </location>
</feature>
<dbReference type="GO" id="GO:0040008">
    <property type="term" value="P:regulation of growth"/>
    <property type="evidence" value="ECO:0007669"/>
    <property type="project" value="UniProtKB-ARBA"/>
</dbReference>
<evidence type="ECO:0000259" key="13">
    <source>
        <dbReference type="PROSITE" id="PS50090"/>
    </source>
</evidence>
<accession>A0A7G2FGY0</accession>
<dbReference type="CDD" id="cd00167">
    <property type="entry name" value="SANT"/>
    <property type="match status" value="2"/>
</dbReference>
<feature type="compositionally biased region" description="Polar residues" evidence="11">
    <location>
        <begin position="735"/>
        <end position="748"/>
    </location>
</feature>
<dbReference type="SUPFAM" id="SSF47370">
    <property type="entry name" value="Bromodomain"/>
    <property type="match status" value="1"/>
</dbReference>
<dbReference type="SUPFAM" id="SSF46689">
    <property type="entry name" value="Homeodomain-like"/>
    <property type="match status" value="1"/>
</dbReference>
<feature type="domain" description="HTH myb-type" evidence="14">
    <location>
        <begin position="975"/>
        <end position="1027"/>
    </location>
</feature>
<dbReference type="EMBL" id="LR881470">
    <property type="protein sequence ID" value="CAD5334929.1"/>
    <property type="molecule type" value="Genomic_DNA"/>
</dbReference>
<feature type="region of interest" description="Disordered" evidence="11">
    <location>
        <begin position="683"/>
        <end position="704"/>
    </location>
</feature>
<evidence type="ECO:0000256" key="3">
    <source>
        <dbReference type="ARBA" id="ARBA00023015"/>
    </source>
</evidence>
<dbReference type="Pfam" id="PF00249">
    <property type="entry name" value="Myb_DNA-binding"/>
    <property type="match status" value="2"/>
</dbReference>
<dbReference type="InterPro" id="IPR017930">
    <property type="entry name" value="Myb_dom"/>
</dbReference>
<dbReference type="GO" id="GO:0048235">
    <property type="term" value="P:pollen sperm cell differentiation"/>
    <property type="evidence" value="ECO:0007669"/>
    <property type="project" value="UniProtKB-ARBA"/>
</dbReference>
<dbReference type="GO" id="GO:0045893">
    <property type="term" value="P:positive regulation of DNA-templated transcription"/>
    <property type="evidence" value="ECO:0007669"/>
    <property type="project" value="UniProtKB-ARBA"/>
</dbReference>
<feature type="compositionally biased region" description="Acidic residues" evidence="11">
    <location>
        <begin position="132"/>
        <end position="163"/>
    </location>
</feature>
<feature type="compositionally biased region" description="Acidic residues" evidence="11">
    <location>
        <begin position="100"/>
        <end position="117"/>
    </location>
</feature>
<evidence type="ECO:0000256" key="1">
    <source>
        <dbReference type="ARBA" id="ARBA00004123"/>
    </source>
</evidence>
<feature type="compositionally biased region" description="Basic residues" evidence="11">
    <location>
        <begin position="1"/>
        <end position="13"/>
    </location>
</feature>
<evidence type="ECO:0000256" key="8">
    <source>
        <dbReference type="ARBA" id="ARBA00023242"/>
    </source>
</evidence>
<dbReference type="Pfam" id="PF00439">
    <property type="entry name" value="Bromodomain"/>
    <property type="match status" value="1"/>
</dbReference>
<dbReference type="CDD" id="cd04369">
    <property type="entry name" value="Bromodomain"/>
    <property type="match status" value="1"/>
</dbReference>
<dbReference type="InterPro" id="IPR051831">
    <property type="entry name" value="Bromodomain_contain_prot"/>
</dbReference>
<keyword evidence="7" id="KW-0804">Transcription</keyword>
<dbReference type="InterPro" id="IPR009057">
    <property type="entry name" value="Homeodomain-like_sf"/>
</dbReference>
<evidence type="ECO:0000256" key="9">
    <source>
        <dbReference type="PROSITE-ProRule" id="PRU00035"/>
    </source>
</evidence>
<feature type="region of interest" description="Disordered" evidence="11">
    <location>
        <begin position="1"/>
        <end position="184"/>
    </location>
</feature>
<dbReference type="Proteomes" id="UP000516314">
    <property type="component" value="Chromosome 5"/>
</dbReference>
<feature type="compositionally biased region" description="Polar residues" evidence="11">
    <location>
        <begin position="171"/>
        <end position="183"/>
    </location>
</feature>
<dbReference type="PROSITE" id="PS00633">
    <property type="entry name" value="BROMODOMAIN_1"/>
    <property type="match status" value="1"/>
</dbReference>
<feature type="region of interest" description="Disordered" evidence="11">
    <location>
        <begin position="1348"/>
        <end position="1378"/>
    </location>
</feature>
<feature type="compositionally biased region" description="Low complexity" evidence="11">
    <location>
        <begin position="1293"/>
        <end position="1320"/>
    </location>
</feature>
<feature type="compositionally biased region" description="Low complexity" evidence="11">
    <location>
        <begin position="1175"/>
        <end position="1184"/>
    </location>
</feature>
<evidence type="ECO:0000256" key="5">
    <source>
        <dbReference type="ARBA" id="ARBA00023125"/>
    </source>
</evidence>
<keyword evidence="10" id="KW-0175">Coiled coil</keyword>
<dbReference type="SMART" id="SM00297">
    <property type="entry name" value="BROMO"/>
    <property type="match status" value="1"/>
</dbReference>
<dbReference type="FunFam" id="1.10.10.60:FF:000001">
    <property type="entry name" value="MYB-related transcription factor"/>
    <property type="match status" value="1"/>
</dbReference>
<feature type="region of interest" description="Disordered" evidence="11">
    <location>
        <begin position="1396"/>
        <end position="1422"/>
    </location>
</feature>
<feature type="domain" description="Myb-like" evidence="13">
    <location>
        <begin position="978"/>
        <end position="1027"/>
    </location>
</feature>
<dbReference type="PANTHER" id="PTHR22881">
    <property type="entry name" value="BROMODOMAIN CONTAINING PROTEIN"/>
    <property type="match status" value="1"/>
</dbReference>
<dbReference type="GO" id="GO:0005634">
    <property type="term" value="C:nucleus"/>
    <property type="evidence" value="ECO:0007669"/>
    <property type="project" value="UniProtKB-SubCell"/>
</dbReference>
<gene>
    <name evidence="15" type="ORF">AT9943_LOCUS22208</name>
</gene>
<organism evidence="15 16">
    <name type="scientific">Arabidopsis thaliana</name>
    <name type="common">Mouse-ear cress</name>
    <dbReference type="NCBI Taxonomy" id="3702"/>
    <lineage>
        <taxon>Eukaryota</taxon>
        <taxon>Viridiplantae</taxon>
        <taxon>Streptophyta</taxon>
        <taxon>Embryophyta</taxon>
        <taxon>Tracheophyta</taxon>
        <taxon>Spermatophyta</taxon>
        <taxon>Magnoliopsida</taxon>
        <taxon>eudicotyledons</taxon>
        <taxon>Gunneridae</taxon>
        <taxon>Pentapetalae</taxon>
        <taxon>rosids</taxon>
        <taxon>malvids</taxon>
        <taxon>Brassicales</taxon>
        <taxon>Brassicaceae</taxon>
        <taxon>Camelineae</taxon>
        <taxon>Arabidopsis</taxon>
    </lineage>
</organism>
<sequence length="1533" mass="171959">MLHIARRRRKGRPSKADLAARRSSSSPRESGYELRRGQRQRNVRYNFDFDDYFDEEEEDEVEEEKKRQKKLKQVLKLNQSRARADPPVKSRARVRHASDYEEEDEEDDEAEEEEEEVSEKRQVKKRKLNRQDEEEEEEEEKDYDVEEEEEEEEGHADSEEEDDKERKRRSASGNQCDHSSETTPILDKKSLELILDKLQKKDIYGVYAEPVDPEELPDYHDMIEHPMDFSTVRKKLANGSYSTLEELESDVLLICSNAMQYNSSDTVYYKQARTIQEMGKRKFEKARLKIKRAEKELKTDEKVKPDSSVKKQVRQPFSRNGLEAVGSDFSSGANLASGGASQNEPVSTQIGGHEKHSYTDVLFEGNTSLVDSLEKAEDLSSGKGLFGKCGRKLSVVEEDRRATYEDSDQQGDRSESIFTTFESEIKQFVAVGLHAEHAYGRSLARFAATLGPVAWKIASQRIEQALPADFKFGRGWVGEYEPLPTPVLLFETCTPKEPPKKASVFSKRKSNAATKTNETLFKTPLPAKEQQGSRPVRDGNHAFPFPASIGALSEGSPSFVATQVGNLKSMSQHEYRNPSQLDFVKPQNRIPQQVELNLPPPAEQTNSGSGCVLENQSFGKSDTVASYRSSSDMMRNMSSTDSEHYKHQMTTNGIFPGGLRNGKVSPGVNNRMFDLSTDFANQMSRTATSSQQPMRQQSQSHEEQAQIMRNFNERARTQHNSTYNHPKADAPPKISSPQSARSEDSGNASVAAARAWMSIGAGGNNKQTFENASNPKSSQISAESLYNPSREHFHQQAFKPRDAEETQFHPQRNGFPFQTFVHQPVHGMMNGGYQPFQNNRPIVFPQMAAPTSDFSRFHVQSQWRGGITPQVQLKQRQENFNLPPDLNIGVHSPDSPAKQSSGVRAITRARYVIAVGENGKKHKTKLLNQAGLESSSVISIVGLRVEFGECLLISTPWLANDVPNVDVQSNQSNGGVILKKGPWTAAEDEILAAYVRENGEGNWNAVQKNTGLARCGKSCRLRWANHLRPNLKKGSFTGDEERLIIQLHAQLGNKWARMAAQLPGRTDNEIKNYWNTRLKRLLRQGLPLYPPDIIPNHQLHPHPHHQQQQQHNHHHHHHQQQQQHQQMYFQPQSSQRNTPSSSPLPSPTPANAKSSSSFTFHTTTANLLHPLSPHTPNTPSQLSSTPPPPPLSSPLCSPRNNQYPTLPLFALPRSQINNNNNGNFTFPRPPPLLQPPSSLFAKRYNNANTPLNCINRVSTAPFSPVSRDSYTSFLTLPYPSPTAQTATYHNTNNPYSSSPSFSLNPSSSSYPTSTSSPSFLHSHYTPSSTSFHTNPVYSMKQEQLPSNQIPQIDGFNNVNNFTDNERQNHNLNSSGAHRRSSSCSLLEDVFEEAEALASGGRGRPPKRRQLTASLPNHNNNTNNNDNFFSVSFGHYDSSDNLCSLQDLKSKEEESLQMNTMQEDIAKLLDWGSDSGEISNGQSSVVTDDNLVLDVHQLASLFPADSTAVVAATNDQHNKNNNNNCSWDDMQGIR</sequence>
<feature type="region of interest" description="Disordered" evidence="11">
    <location>
        <begin position="1092"/>
        <end position="1206"/>
    </location>
</feature>
<keyword evidence="6" id="KW-0010">Activator</keyword>
<protein>
    <submittedName>
        <fullName evidence="15">(thale cress) hypothetical protein</fullName>
    </submittedName>
</protein>
<feature type="compositionally biased region" description="Polar residues" evidence="11">
    <location>
        <begin position="1348"/>
        <end position="1362"/>
    </location>
</feature>
<feature type="compositionally biased region" description="Low complexity" evidence="11">
    <location>
        <begin position="689"/>
        <end position="699"/>
    </location>
</feature>
<evidence type="ECO:0000256" key="6">
    <source>
        <dbReference type="ARBA" id="ARBA00023159"/>
    </source>
</evidence>
<dbReference type="Gene3D" id="1.20.920.10">
    <property type="entry name" value="Bromodomain-like"/>
    <property type="match status" value="1"/>
</dbReference>
<evidence type="ECO:0000313" key="15">
    <source>
        <dbReference type="EMBL" id="CAD5334929.1"/>
    </source>
</evidence>
<feature type="coiled-coil region" evidence="10">
    <location>
        <begin position="276"/>
        <end position="303"/>
    </location>
</feature>
<dbReference type="InterPro" id="IPR001487">
    <property type="entry name" value="Bromodomain"/>
</dbReference>
<reference evidence="15 16" key="1">
    <citation type="submission" date="2020-09" db="EMBL/GenBank/DDBJ databases">
        <authorList>
            <person name="Ashkenazy H."/>
        </authorList>
    </citation>
    <scope>NUCLEOTIDE SEQUENCE [LARGE SCALE GENOMIC DNA]</scope>
    <source>
        <strain evidence="16">cv. Cdm-0</strain>
    </source>
</reference>
<dbReference type="Gene3D" id="1.10.10.60">
    <property type="entry name" value="Homeodomain-like"/>
    <property type="match status" value="2"/>
</dbReference>
<evidence type="ECO:0000256" key="11">
    <source>
        <dbReference type="SAM" id="MobiDB-lite"/>
    </source>
</evidence>
<evidence type="ECO:0000256" key="10">
    <source>
        <dbReference type="SAM" id="Coils"/>
    </source>
</evidence>
<name>A0A7G2FGY0_ARATH</name>
<comment type="subcellular location">
    <subcellularLocation>
        <location evidence="1">Nucleus</location>
    </subcellularLocation>
</comment>
<dbReference type="SMART" id="SM00717">
    <property type="entry name" value="SANT"/>
    <property type="match status" value="2"/>
</dbReference>
<feature type="compositionally biased region" description="Acidic residues" evidence="11">
    <location>
        <begin position="48"/>
        <end position="62"/>
    </location>
</feature>
<keyword evidence="2" id="KW-0677">Repeat</keyword>
<keyword evidence="4 9" id="KW-0103">Bromodomain</keyword>
<dbReference type="GO" id="GO:0003677">
    <property type="term" value="F:DNA binding"/>
    <property type="evidence" value="ECO:0007669"/>
    <property type="project" value="UniProtKB-KW"/>
</dbReference>
<dbReference type="GO" id="GO:0009653">
    <property type="term" value="P:anatomical structure morphogenesis"/>
    <property type="evidence" value="ECO:0007669"/>
    <property type="project" value="UniProtKB-ARBA"/>
</dbReference>
<dbReference type="PROSITE" id="PS50014">
    <property type="entry name" value="BROMODOMAIN_2"/>
    <property type="match status" value="1"/>
</dbReference>
<feature type="compositionally biased region" description="Low complexity" evidence="11">
    <location>
        <begin position="1154"/>
        <end position="1164"/>
    </location>
</feature>
<feature type="domain" description="Myb-like" evidence="13">
    <location>
        <begin position="1028"/>
        <end position="1078"/>
    </location>
</feature>
<feature type="region of interest" description="Disordered" evidence="11">
    <location>
        <begin position="1514"/>
        <end position="1533"/>
    </location>
</feature>
<feature type="domain" description="Bromo" evidence="12">
    <location>
        <begin position="199"/>
        <end position="269"/>
    </location>
</feature>
<keyword evidence="5" id="KW-0238">DNA-binding</keyword>
<evidence type="ECO:0000256" key="7">
    <source>
        <dbReference type="ARBA" id="ARBA00023163"/>
    </source>
</evidence>
<evidence type="ECO:0000313" key="16">
    <source>
        <dbReference type="Proteomes" id="UP000516314"/>
    </source>
</evidence>
<dbReference type="InterPro" id="IPR001005">
    <property type="entry name" value="SANT/Myb"/>
</dbReference>
<evidence type="ECO:0000259" key="14">
    <source>
        <dbReference type="PROSITE" id="PS51294"/>
    </source>
</evidence>
<dbReference type="PRINTS" id="PR00503">
    <property type="entry name" value="BROMODOMAIN"/>
</dbReference>
<feature type="region of interest" description="Disordered" evidence="11">
    <location>
        <begin position="721"/>
        <end position="749"/>
    </location>
</feature>
<evidence type="ECO:0000259" key="12">
    <source>
        <dbReference type="PROSITE" id="PS50014"/>
    </source>
</evidence>
<keyword evidence="3" id="KW-0805">Transcription regulation</keyword>